<keyword evidence="3" id="KW-1185">Reference proteome</keyword>
<feature type="region of interest" description="Disordered" evidence="1">
    <location>
        <begin position="299"/>
        <end position="336"/>
    </location>
</feature>
<proteinExistence type="predicted"/>
<organism evidence="2 3">
    <name type="scientific">Aquipluma nitroreducens</name>
    <dbReference type="NCBI Taxonomy" id="2010828"/>
    <lineage>
        <taxon>Bacteria</taxon>
        <taxon>Pseudomonadati</taxon>
        <taxon>Bacteroidota</taxon>
        <taxon>Bacteroidia</taxon>
        <taxon>Marinilabiliales</taxon>
        <taxon>Prolixibacteraceae</taxon>
        <taxon>Aquipluma</taxon>
    </lineage>
</organism>
<evidence type="ECO:0000256" key="1">
    <source>
        <dbReference type="SAM" id="MobiDB-lite"/>
    </source>
</evidence>
<name>A0A5K7S9G8_9BACT</name>
<dbReference type="AlphaFoldDB" id="A0A5K7S9G8"/>
<feature type="compositionally biased region" description="Polar residues" evidence="1">
    <location>
        <begin position="320"/>
        <end position="336"/>
    </location>
</feature>
<evidence type="ECO:0000313" key="3">
    <source>
        <dbReference type="Proteomes" id="UP001193389"/>
    </source>
</evidence>
<accession>A0A5K7S9G8</accession>
<evidence type="ECO:0000313" key="2">
    <source>
        <dbReference type="EMBL" id="BBE18210.1"/>
    </source>
</evidence>
<gene>
    <name evidence="2" type="ORF">AQPE_2371</name>
</gene>
<dbReference type="Proteomes" id="UP001193389">
    <property type="component" value="Chromosome"/>
</dbReference>
<reference evidence="2" key="1">
    <citation type="journal article" date="2020" name="Int. J. Syst. Evol. Microbiol.">
        <title>Aquipluma nitroreducens gen. nov. sp. nov., a novel facultatively anaerobic bacterium isolated from a freshwater lake.</title>
        <authorList>
            <person name="Watanabe M."/>
            <person name="Kojima H."/>
            <person name="Fukui M."/>
        </authorList>
    </citation>
    <scope>NUCLEOTIDE SEQUENCE</scope>
    <source>
        <strain evidence="2">MeG22</strain>
    </source>
</reference>
<protein>
    <submittedName>
        <fullName evidence="2">Uncharacterized protein</fullName>
    </submittedName>
</protein>
<dbReference type="KEGG" id="anf:AQPE_2371"/>
<dbReference type="EMBL" id="AP018694">
    <property type="protein sequence ID" value="BBE18210.1"/>
    <property type="molecule type" value="Genomic_DNA"/>
</dbReference>
<sequence>MESYLKDAFPCAKITKRSGIVTRLARERLNQLLGGENQQELVNIGKDMNWDYFVKLSLKTFEGKKIMVRAVCLERKNVNCIADADYVFVTMDYQGVKDGINQIAKRLIDKLSKYEICAFQGSVTITISSDLDSTNVEDYGVYCNESNQRYHKETVIKNHTFSEWKLQRKGIPWTDGTMTFYTDEMTKTTEEDGCHKCKTGKREGGLVTTMTSSMKVKGTGISHDSQFKGKKQDDTRVELQFLESDKYLVVAKGTSQPVTGEDKVVTQAQGTCDNQPLETKLLPRDIRVPLRVIFGPYDGKATDKHLQQKDTKEVKDPVSNEKQTINIDFSLTQKEK</sequence>
<feature type="compositionally biased region" description="Basic and acidic residues" evidence="1">
    <location>
        <begin position="300"/>
        <end position="319"/>
    </location>
</feature>